<dbReference type="InterPro" id="IPR014729">
    <property type="entry name" value="Rossmann-like_a/b/a_fold"/>
</dbReference>
<organism evidence="4 5">
    <name type="scientific">Vibrio variabilis</name>
    <dbReference type="NCBI Taxonomy" id="990271"/>
    <lineage>
        <taxon>Bacteria</taxon>
        <taxon>Pseudomonadati</taxon>
        <taxon>Pseudomonadota</taxon>
        <taxon>Gammaproteobacteria</taxon>
        <taxon>Vibrionales</taxon>
        <taxon>Vibrionaceae</taxon>
        <taxon>Vibrio</taxon>
    </lineage>
</organism>
<evidence type="ECO:0000259" key="3">
    <source>
        <dbReference type="Pfam" id="PF02698"/>
    </source>
</evidence>
<feature type="domain" description="DUF218" evidence="3">
    <location>
        <begin position="80"/>
        <end position="242"/>
    </location>
</feature>
<keyword evidence="2" id="KW-1133">Transmembrane helix</keyword>
<dbReference type="InterPro" id="IPR003848">
    <property type="entry name" value="DUF218"/>
</dbReference>
<feature type="region of interest" description="Disordered" evidence="1">
    <location>
        <begin position="268"/>
        <end position="309"/>
    </location>
</feature>
<gene>
    <name evidence="4" type="ORF">JCM19239_502</name>
</gene>
<name>A0ABQ0J9Z5_9VIBR</name>
<dbReference type="PANTHER" id="PTHR30336">
    <property type="entry name" value="INNER MEMBRANE PROTEIN, PROBABLE PERMEASE"/>
    <property type="match status" value="1"/>
</dbReference>
<evidence type="ECO:0000313" key="5">
    <source>
        <dbReference type="Proteomes" id="UP000029223"/>
    </source>
</evidence>
<feature type="transmembrane region" description="Helical" evidence="2">
    <location>
        <begin position="7"/>
        <end position="31"/>
    </location>
</feature>
<accession>A0ABQ0J9Z5</accession>
<feature type="compositionally biased region" description="Polar residues" evidence="1">
    <location>
        <begin position="286"/>
        <end position="298"/>
    </location>
</feature>
<keyword evidence="5" id="KW-1185">Reference proteome</keyword>
<dbReference type="CDD" id="cd06259">
    <property type="entry name" value="YdcF-like"/>
    <property type="match status" value="1"/>
</dbReference>
<dbReference type="PANTHER" id="PTHR30336:SF4">
    <property type="entry name" value="ENVELOPE BIOGENESIS FACTOR ELYC"/>
    <property type="match status" value="1"/>
</dbReference>
<evidence type="ECO:0000313" key="4">
    <source>
        <dbReference type="EMBL" id="GAL25561.1"/>
    </source>
</evidence>
<keyword evidence="2" id="KW-0812">Transmembrane</keyword>
<feature type="transmembrane region" description="Helical" evidence="2">
    <location>
        <begin position="37"/>
        <end position="57"/>
    </location>
</feature>
<comment type="caution">
    <text evidence="4">The sequence shown here is derived from an EMBL/GenBank/DDBJ whole genome shotgun (WGS) entry which is preliminary data.</text>
</comment>
<dbReference type="NCBIfam" id="NF007794">
    <property type="entry name" value="PRK10494.1"/>
    <property type="match status" value="1"/>
</dbReference>
<reference evidence="5" key="2">
    <citation type="submission" date="2014-09" db="EMBL/GenBank/DDBJ databases">
        <authorList>
            <consortium name="NBRP consortium"/>
            <person name="Sawabe T."/>
            <person name="Meirelles P."/>
            <person name="Nakanishi M."/>
            <person name="Sayaka M."/>
            <person name="Hattori M."/>
            <person name="Ohkuma M."/>
        </authorList>
    </citation>
    <scope>NUCLEOTIDE SEQUENCE [LARGE SCALE GENOMIC DNA]</scope>
    <source>
        <strain evidence="5">JCM 19239</strain>
    </source>
</reference>
<dbReference type="Gene3D" id="3.40.50.620">
    <property type="entry name" value="HUPs"/>
    <property type="match status" value="1"/>
</dbReference>
<dbReference type="InterPro" id="IPR051599">
    <property type="entry name" value="Cell_Envelope_Assoc"/>
</dbReference>
<proteinExistence type="predicted"/>
<reference evidence="5" key="1">
    <citation type="submission" date="2014-09" db="EMBL/GenBank/DDBJ databases">
        <title>Vibrio variabilis JCM 19239. (C206) whole genome shotgun sequence.</title>
        <authorList>
            <person name="Sawabe T."/>
            <person name="Meirelles P."/>
            <person name="Nakanishi M."/>
            <person name="Sayaka M."/>
            <person name="Hattori M."/>
            <person name="Ohkuma M."/>
        </authorList>
    </citation>
    <scope>NUCLEOTIDE SEQUENCE [LARGE SCALE GENOMIC DNA]</scope>
    <source>
        <strain evidence="5">JCM 19239</strain>
    </source>
</reference>
<protein>
    <submittedName>
        <fullName evidence="4">Membrane protein functionally coupled to the MukBEF chromosome partitioning mechanism</fullName>
    </submittedName>
</protein>
<evidence type="ECO:0000256" key="2">
    <source>
        <dbReference type="SAM" id="Phobius"/>
    </source>
</evidence>
<evidence type="ECO:0000256" key="1">
    <source>
        <dbReference type="SAM" id="MobiDB-lite"/>
    </source>
</evidence>
<keyword evidence="2" id="KW-0472">Membrane</keyword>
<dbReference type="Proteomes" id="UP000029223">
    <property type="component" value="Unassembled WGS sequence"/>
</dbReference>
<dbReference type="EMBL" id="BBMS01000011">
    <property type="protein sequence ID" value="GAL25561.1"/>
    <property type="molecule type" value="Genomic_DNA"/>
</dbReference>
<dbReference type="Pfam" id="PF02698">
    <property type="entry name" value="DUF218"/>
    <property type="match status" value="1"/>
</dbReference>
<sequence>MFELKKLVSALLMPLPAMLILGFLGLLLIMFTTRRKFGSLMVLVSLCGTFLIAFQPLSSRLLMPLERQYSAFLPINESIDYVMVLGGGHVVDDDIPPTSELSRTSLMRLSEGIRVMRMYPGSKLILSGYAGGTDVSHARVMAKVALALGVSKPDIILLESAKDTWEEARQASAFVQSKKMVLVTSASHMQRAMYEFEAAGLKPYPAPTNFLAQENVEQAWQRYAPQARYLEQTERYWHETMGLVWQRLRDWVANESIRDLTFSVSEFDPESVEPTQLEQDELEQQRAPQETQDDTSAVSEADATISGAN</sequence>